<keyword evidence="3" id="KW-1185">Reference proteome</keyword>
<gene>
    <name evidence="2" type="ORF">PAUR_b0947</name>
</gene>
<dbReference type="PANTHER" id="PTHR32063:SF18">
    <property type="entry name" value="CATION EFFLUX SYSTEM PROTEIN"/>
    <property type="match status" value="1"/>
</dbReference>
<feature type="transmembrane region" description="Helical" evidence="1">
    <location>
        <begin position="906"/>
        <end position="928"/>
    </location>
</feature>
<feature type="transmembrane region" description="Helical" evidence="1">
    <location>
        <begin position="949"/>
        <end position="969"/>
    </location>
</feature>
<feature type="transmembrane region" description="Helical" evidence="1">
    <location>
        <begin position="357"/>
        <end position="378"/>
    </location>
</feature>
<keyword evidence="1" id="KW-0472">Membrane</keyword>
<dbReference type="Proteomes" id="UP000615755">
    <property type="component" value="Unassembled WGS sequence"/>
</dbReference>
<feature type="transmembrane region" description="Helical" evidence="1">
    <location>
        <begin position="390"/>
        <end position="409"/>
    </location>
</feature>
<protein>
    <recommendedName>
        <fullName evidence="4">MFS transporter</fullName>
    </recommendedName>
</protein>
<keyword evidence="1" id="KW-0812">Transmembrane</keyword>
<evidence type="ECO:0000313" key="3">
    <source>
        <dbReference type="Proteomes" id="UP000615755"/>
    </source>
</evidence>
<organism evidence="2 3">
    <name type="scientific">Pseudoalteromonas aurantia 208</name>
    <dbReference type="NCBI Taxonomy" id="1314867"/>
    <lineage>
        <taxon>Bacteria</taxon>
        <taxon>Pseudomonadati</taxon>
        <taxon>Pseudomonadota</taxon>
        <taxon>Gammaproteobacteria</taxon>
        <taxon>Alteromonadales</taxon>
        <taxon>Pseudoalteromonadaceae</taxon>
        <taxon>Pseudoalteromonas</taxon>
    </lineage>
</organism>
<dbReference type="Gene3D" id="3.30.2090.10">
    <property type="entry name" value="Multidrug efflux transporter AcrB TolC docking domain, DN and DC subdomains"/>
    <property type="match status" value="2"/>
</dbReference>
<feature type="transmembrane region" description="Helical" evidence="1">
    <location>
        <begin position="854"/>
        <end position="873"/>
    </location>
</feature>
<dbReference type="SUPFAM" id="SSF82714">
    <property type="entry name" value="Multidrug efflux transporter AcrB TolC docking domain, DN and DC subdomains"/>
    <property type="match status" value="1"/>
</dbReference>
<dbReference type="Pfam" id="PF00873">
    <property type="entry name" value="ACR_tran"/>
    <property type="match status" value="1"/>
</dbReference>
<sequence length="1023" mass="111080">MQFLFSNGRLQALLVALLIVTGFSALNNLPLSEDPRIINRFAIITTYLPGATASRVEAQITEKLELKLKSQAEIKNIIGMSRAGISVISIELKDEVTAVIPVWSRIRDLLADAQSQLPQQASLTVLEDDRGYAYTKIIAITGEQNAASLMRLNRFAKELKNQLTNTPGVEIVHLFGGIEEEIRVTYDSDKATLAGVSLQQIADAVKGADPKVAAGSVINDESHLQIELNGTFDSLARIAGIPLASNDDIAQFVLADVATVTRQLRSPRTEVALIDGQQGVFLGVRMQPEFRVDRWSAVIDEKLSNFELTLPSTVQAHTVFDQKVYTQARLGELIDNIAVGFALILGVLLLTLGLRAALIVGAALPLTVLFTLACMNIYGLPIHQMSVTGLVVALGIMVDNAIVITDSIARYRQQGMTALHAVKKAVNHFWLPLLSSTLTTILAFAPIVLMPGPSGEFVGGIALSVIFALIGSYVVSHTLIAVFAGRFLPQKSQQGILHNGVNLPSLSGRFKSLLYFAIARPKLTILLSMILPTLGFISASQLTEQFFPPADRDMFHIEVRLSPNSSISATQKRIDEMSEFIHQYEGIEQLNWMIGNNIPLFYYNLLQRDKGAKNYAQAMVKVSDFKRADELIHELQYELDRAFPEAQTLVRKLEQGPPFNAPIELRVFGPNLSTLSSIGQKLRTELIAHQQITHTRATLESGSAKVTLNADETLLSHAGVKLTDIATQLEAQFEGVVIASVLEETETIPVRLRTSQEQSESIDALYGTQFITEQPLLLAAFADASLEPVQSAVHRRNGERVNVIEGFLQAGILPQKVLNEIQPKLQAAQAQLPAGYRIEVGGESQQRDEAVGRLLGKIGIIVVLLVSVLVLTFNSFTTTAVILVTAVQSALLGLLSVYIAGYPFGFTVIIALLGLMGLAINAAIVILSELKVNNAGQNDDKVVMSVMTCGRHISSTTITTVGGFMPLILAGGGFWPPFAVAIAGGTVLTTLLSFFFVPAVYKLFIKTTEVQNPEAHTLAVSDM</sequence>
<dbReference type="Gene3D" id="1.20.1640.10">
    <property type="entry name" value="Multidrug efflux transporter AcrB transmembrane domain"/>
    <property type="match status" value="2"/>
</dbReference>
<feature type="transmembrane region" description="Helical" evidence="1">
    <location>
        <begin position="429"/>
        <end position="449"/>
    </location>
</feature>
<evidence type="ECO:0008006" key="4">
    <source>
        <dbReference type="Google" id="ProtNLM"/>
    </source>
</evidence>
<dbReference type="RefSeq" id="WP_192509879.1">
    <property type="nucleotide sequence ID" value="NZ_AQGV01000015.1"/>
</dbReference>
<dbReference type="Gene3D" id="3.30.70.1430">
    <property type="entry name" value="Multidrug efflux transporter AcrB pore domain"/>
    <property type="match status" value="2"/>
</dbReference>
<feature type="transmembrane region" description="Helical" evidence="1">
    <location>
        <begin position="333"/>
        <end position="350"/>
    </location>
</feature>
<dbReference type="InterPro" id="IPR027463">
    <property type="entry name" value="AcrB_DN_DC_subdom"/>
</dbReference>
<dbReference type="EMBL" id="AQGV01000015">
    <property type="protein sequence ID" value="MBE0370840.1"/>
    <property type="molecule type" value="Genomic_DNA"/>
</dbReference>
<evidence type="ECO:0000313" key="2">
    <source>
        <dbReference type="EMBL" id="MBE0370840.1"/>
    </source>
</evidence>
<dbReference type="Gene3D" id="3.30.70.1320">
    <property type="entry name" value="Multidrug efflux transporter AcrB pore domain like"/>
    <property type="match status" value="1"/>
</dbReference>
<dbReference type="InterPro" id="IPR001036">
    <property type="entry name" value="Acrflvin-R"/>
</dbReference>
<dbReference type="SUPFAM" id="SSF82866">
    <property type="entry name" value="Multidrug efflux transporter AcrB transmembrane domain"/>
    <property type="match status" value="2"/>
</dbReference>
<feature type="transmembrane region" description="Helical" evidence="1">
    <location>
        <begin position="461"/>
        <end position="484"/>
    </location>
</feature>
<dbReference type="PRINTS" id="PR00702">
    <property type="entry name" value="ACRIFLAVINRP"/>
</dbReference>
<dbReference type="Gene3D" id="3.30.70.1440">
    <property type="entry name" value="Multidrug efflux transporter AcrB pore domain"/>
    <property type="match status" value="1"/>
</dbReference>
<dbReference type="PANTHER" id="PTHR32063">
    <property type="match status" value="1"/>
</dbReference>
<keyword evidence="1" id="KW-1133">Transmembrane helix</keyword>
<reference evidence="2 3" key="1">
    <citation type="submission" date="2015-03" db="EMBL/GenBank/DDBJ databases">
        <title>Genome sequence of Pseudoalteromonas aurantia.</title>
        <authorList>
            <person name="Xie B.-B."/>
            <person name="Rong J.-C."/>
            <person name="Qin Q.-L."/>
            <person name="Zhang Y.-Z."/>
        </authorList>
    </citation>
    <scope>NUCLEOTIDE SEQUENCE [LARGE SCALE GENOMIC DNA]</scope>
    <source>
        <strain evidence="2 3">208</strain>
    </source>
</reference>
<feature type="transmembrane region" description="Helical" evidence="1">
    <location>
        <begin position="975"/>
        <end position="997"/>
    </location>
</feature>
<comment type="caution">
    <text evidence="2">The sequence shown here is derived from an EMBL/GenBank/DDBJ whole genome shotgun (WGS) entry which is preliminary data.</text>
</comment>
<proteinExistence type="predicted"/>
<dbReference type="SUPFAM" id="SSF82693">
    <property type="entry name" value="Multidrug efflux transporter AcrB pore domain, PN1, PN2, PC1 and PC2 subdomains"/>
    <property type="match status" value="2"/>
</dbReference>
<accession>A0ABR9EIM7</accession>
<name>A0ABR9EIM7_9GAMM</name>
<feature type="transmembrane region" description="Helical" evidence="1">
    <location>
        <begin position="880"/>
        <end position="900"/>
    </location>
</feature>
<evidence type="ECO:0000256" key="1">
    <source>
        <dbReference type="SAM" id="Phobius"/>
    </source>
</evidence>